<dbReference type="PROSITE" id="PS51318">
    <property type="entry name" value="TAT"/>
    <property type="match status" value="1"/>
</dbReference>
<accession>A0A1K2HG72</accession>
<dbReference type="InterPro" id="IPR015943">
    <property type="entry name" value="WD40/YVTN_repeat-like_dom_sf"/>
</dbReference>
<protein>
    <recommendedName>
        <fullName evidence="4">DUF1513 domain-containing protein</fullName>
    </recommendedName>
</protein>
<dbReference type="PIRSF" id="PIRSF028101">
    <property type="entry name" value="UCP028101"/>
    <property type="match status" value="1"/>
</dbReference>
<evidence type="ECO:0000256" key="1">
    <source>
        <dbReference type="SAM" id="SignalP"/>
    </source>
</evidence>
<dbReference type="STRING" id="1121279.SAMN02745887_01705"/>
<sequence>MSLNRRQFLAASLSLATLPLASPAWSAAKRLGAGARAPVILSAGWDGDEAWCAGTLAQPGAALPARGHVLIPDPQRYGEAIVVTRRPGYFLARIDWRRGKLLQRYELEDERNLVGHAVFSHDGKQLITAETDERTGAGRLAIRDARSFKRLEEYPSHGVGPHEILWLDRNTLAVANGGILTLPETGRYKRNIERMDPSLVLIDGRDGGLLQEYRLPDSKLSIRHLAVTRDGTLGAALQNEGSNNSPMLAILREGEFRYADSSPELCQGMRGYAASLAAQDNRFLMPCPTGNLLTEWDSEGRPTAQRALPRVFGAAALNGEWLASGEGGELWRLAPGLALQHTEQYPHHWDNHLSVVS</sequence>
<evidence type="ECO:0000313" key="2">
    <source>
        <dbReference type="EMBL" id="SFZ75723.1"/>
    </source>
</evidence>
<keyword evidence="3" id="KW-1185">Reference proteome</keyword>
<dbReference type="RefSeq" id="WP_072428230.1">
    <property type="nucleotide sequence ID" value="NZ_FPKR01000006.1"/>
</dbReference>
<organism evidence="2 3">
    <name type="scientific">Chitinimonas taiwanensis DSM 18899</name>
    <dbReference type="NCBI Taxonomy" id="1121279"/>
    <lineage>
        <taxon>Bacteria</taxon>
        <taxon>Pseudomonadati</taxon>
        <taxon>Pseudomonadota</taxon>
        <taxon>Betaproteobacteria</taxon>
        <taxon>Neisseriales</taxon>
        <taxon>Chitinibacteraceae</taxon>
        <taxon>Chitinimonas</taxon>
    </lineage>
</organism>
<reference evidence="2 3" key="1">
    <citation type="submission" date="2016-11" db="EMBL/GenBank/DDBJ databases">
        <authorList>
            <person name="Jaros S."/>
            <person name="Januszkiewicz K."/>
            <person name="Wedrychowicz H."/>
        </authorList>
    </citation>
    <scope>NUCLEOTIDE SEQUENCE [LARGE SCALE GENOMIC DNA]</scope>
    <source>
        <strain evidence="2 3">DSM 18899</strain>
    </source>
</reference>
<dbReference type="AlphaFoldDB" id="A0A1K2HG72"/>
<evidence type="ECO:0008006" key="4">
    <source>
        <dbReference type="Google" id="ProtNLM"/>
    </source>
</evidence>
<gene>
    <name evidence="2" type="ORF">SAMN02745887_01705</name>
</gene>
<proteinExistence type="predicted"/>
<name>A0A1K2HG72_9NEIS</name>
<dbReference type="Pfam" id="PF07433">
    <property type="entry name" value="DUF1513"/>
    <property type="match status" value="1"/>
</dbReference>
<dbReference type="InterPro" id="IPR006311">
    <property type="entry name" value="TAT_signal"/>
</dbReference>
<dbReference type="Gene3D" id="2.130.10.10">
    <property type="entry name" value="YVTN repeat-like/Quinoprotein amine dehydrogenase"/>
    <property type="match status" value="1"/>
</dbReference>
<evidence type="ECO:0000313" key="3">
    <source>
        <dbReference type="Proteomes" id="UP000186513"/>
    </source>
</evidence>
<dbReference type="InterPro" id="IPR011044">
    <property type="entry name" value="Quino_amine_DH_bsu"/>
</dbReference>
<dbReference type="EMBL" id="FPKR01000006">
    <property type="protein sequence ID" value="SFZ75723.1"/>
    <property type="molecule type" value="Genomic_DNA"/>
</dbReference>
<dbReference type="OrthoDB" id="5624218at2"/>
<dbReference type="SUPFAM" id="SSF50969">
    <property type="entry name" value="YVTN repeat-like/Quinoprotein amine dehydrogenase"/>
    <property type="match status" value="1"/>
</dbReference>
<dbReference type="Proteomes" id="UP000186513">
    <property type="component" value="Unassembled WGS sequence"/>
</dbReference>
<keyword evidence="1" id="KW-0732">Signal</keyword>
<feature type="chain" id="PRO_5012701693" description="DUF1513 domain-containing protein" evidence="1">
    <location>
        <begin position="27"/>
        <end position="357"/>
    </location>
</feature>
<feature type="signal peptide" evidence="1">
    <location>
        <begin position="1"/>
        <end position="26"/>
    </location>
</feature>
<dbReference type="InterPro" id="IPR008311">
    <property type="entry name" value="UCP028101"/>
</dbReference>